<evidence type="ECO:0000313" key="3">
    <source>
        <dbReference type="Proteomes" id="UP001497482"/>
    </source>
</evidence>
<evidence type="ECO:0000313" key="2">
    <source>
        <dbReference type="EMBL" id="CAL1587701.1"/>
    </source>
</evidence>
<dbReference type="AlphaFoldDB" id="A0AAV2KCU2"/>
<proteinExistence type="predicted"/>
<gene>
    <name evidence="2" type="ORF">KC01_LOCUS17636</name>
</gene>
<dbReference type="EMBL" id="OZ035840">
    <property type="protein sequence ID" value="CAL1587701.1"/>
    <property type="molecule type" value="Genomic_DNA"/>
</dbReference>
<feature type="compositionally biased region" description="Basic and acidic residues" evidence="1">
    <location>
        <begin position="1"/>
        <end position="12"/>
    </location>
</feature>
<dbReference type="Proteomes" id="UP001497482">
    <property type="component" value="Chromosome 18"/>
</dbReference>
<name>A0AAV2KCU2_KNICA</name>
<protein>
    <submittedName>
        <fullName evidence="2">Uncharacterized protein</fullName>
    </submittedName>
</protein>
<sequence>MLSGEGRVKEADAEVQTEQQQEAGATRELQAPWRDDKTTSRLQAVVQLRFGKDKVDKDASDGLEKEMEKEQGVQGVV</sequence>
<feature type="region of interest" description="Disordered" evidence="1">
    <location>
        <begin position="1"/>
        <end position="77"/>
    </location>
</feature>
<accession>A0AAV2KCU2</accession>
<feature type="compositionally biased region" description="Basic and acidic residues" evidence="1">
    <location>
        <begin position="50"/>
        <end position="71"/>
    </location>
</feature>
<evidence type="ECO:0000256" key="1">
    <source>
        <dbReference type="SAM" id="MobiDB-lite"/>
    </source>
</evidence>
<keyword evidence="3" id="KW-1185">Reference proteome</keyword>
<organism evidence="2 3">
    <name type="scientific">Knipowitschia caucasica</name>
    <name type="common">Caucasian dwarf goby</name>
    <name type="synonym">Pomatoschistus caucasicus</name>
    <dbReference type="NCBI Taxonomy" id="637954"/>
    <lineage>
        <taxon>Eukaryota</taxon>
        <taxon>Metazoa</taxon>
        <taxon>Chordata</taxon>
        <taxon>Craniata</taxon>
        <taxon>Vertebrata</taxon>
        <taxon>Euteleostomi</taxon>
        <taxon>Actinopterygii</taxon>
        <taxon>Neopterygii</taxon>
        <taxon>Teleostei</taxon>
        <taxon>Neoteleostei</taxon>
        <taxon>Acanthomorphata</taxon>
        <taxon>Gobiaria</taxon>
        <taxon>Gobiiformes</taxon>
        <taxon>Gobioidei</taxon>
        <taxon>Gobiidae</taxon>
        <taxon>Gobiinae</taxon>
        <taxon>Knipowitschia</taxon>
    </lineage>
</organism>
<reference evidence="2 3" key="1">
    <citation type="submission" date="2024-04" db="EMBL/GenBank/DDBJ databases">
        <authorList>
            <person name="Waldvogel A.-M."/>
            <person name="Schoenle A."/>
        </authorList>
    </citation>
    <scope>NUCLEOTIDE SEQUENCE [LARGE SCALE GENOMIC DNA]</scope>
</reference>